<dbReference type="Ensembl" id="ENSGACT00000012862.1">
    <property type="protein sequence ID" value="ENSGACP00000012838.1"/>
    <property type="gene ID" value="ENSGACG00000009736.1"/>
</dbReference>
<feature type="region of interest" description="Disordered" evidence="1">
    <location>
        <begin position="107"/>
        <end position="136"/>
    </location>
</feature>
<dbReference type="eggNOG" id="ENOG502SUFP">
    <property type="taxonomic scope" value="Eukaryota"/>
</dbReference>
<dbReference type="AlphaFoldDB" id="G3P5G5"/>
<reference evidence="2" key="1">
    <citation type="submission" date="2006-01" db="EMBL/GenBank/DDBJ databases">
        <authorList>
            <person name="Lindblad-Toh K."/>
            <person name="Mauceli E."/>
            <person name="Grabherr M."/>
            <person name="Chang J.L."/>
            <person name="Lander E.S."/>
        </authorList>
    </citation>
    <scope>NUCLEOTIDE SEQUENCE [LARGE SCALE GENOMIC DNA]</scope>
</reference>
<name>G3P5G5_GASAC</name>
<accession>G3P5G5</accession>
<dbReference type="InParanoid" id="G3P5G5"/>
<organism evidence="2">
    <name type="scientific">Gasterosteus aculeatus</name>
    <name type="common">Three-spined stickleback</name>
    <dbReference type="NCBI Taxonomy" id="69293"/>
    <lineage>
        <taxon>Eukaryota</taxon>
        <taxon>Metazoa</taxon>
        <taxon>Chordata</taxon>
        <taxon>Craniata</taxon>
        <taxon>Vertebrata</taxon>
        <taxon>Euteleostomi</taxon>
        <taxon>Actinopterygii</taxon>
        <taxon>Neopterygii</taxon>
        <taxon>Teleostei</taxon>
        <taxon>Neoteleostei</taxon>
        <taxon>Acanthomorphata</taxon>
        <taxon>Eupercaria</taxon>
        <taxon>Perciformes</taxon>
        <taxon>Cottioidei</taxon>
        <taxon>Gasterosteales</taxon>
        <taxon>Gasterosteidae</taxon>
        <taxon>Gasterosteus</taxon>
    </lineage>
</organism>
<evidence type="ECO:0000256" key="1">
    <source>
        <dbReference type="SAM" id="MobiDB-lite"/>
    </source>
</evidence>
<dbReference type="Bgee" id="ENSGACG00000009736">
    <property type="expression patterns" value="Expressed in diencephalon and 4 other cell types or tissues"/>
</dbReference>
<sequence length="187" mass="21021">MSVRCFASSEPRIPSSNLGKEEEPLPNGQYQLHRGEDGLDLGQHHHKEGKVQTGVGRLLHHQGKEHNIVGLLHHHQWKDQDCPGGRLLQQGLHHHLFSESHLPQTQDALDERGPHRGVGGSAPNVTRKKKKEAPSKRTFGHHYSICTASAQSPDWIRFACGPLSGFSSCRIYQRNRLDRRQAHSQLS</sequence>
<evidence type="ECO:0000313" key="2">
    <source>
        <dbReference type="Ensembl" id="ENSGACP00000012838.1"/>
    </source>
</evidence>
<reference evidence="2" key="2">
    <citation type="submission" date="2024-04" db="UniProtKB">
        <authorList>
            <consortium name="Ensembl"/>
        </authorList>
    </citation>
    <scope>IDENTIFICATION</scope>
</reference>
<feature type="region of interest" description="Disordered" evidence="1">
    <location>
        <begin position="1"/>
        <end position="26"/>
    </location>
</feature>
<proteinExistence type="predicted"/>
<protein>
    <submittedName>
        <fullName evidence="2">Uncharacterized protein</fullName>
    </submittedName>
</protein>